<proteinExistence type="predicted"/>
<dbReference type="EMBL" id="CP101751">
    <property type="protein sequence ID" value="UUC45139.1"/>
    <property type="molecule type" value="Genomic_DNA"/>
</dbReference>
<evidence type="ECO:0008006" key="3">
    <source>
        <dbReference type="Google" id="ProtNLM"/>
    </source>
</evidence>
<gene>
    <name evidence="1" type="ORF">NOX80_16130</name>
</gene>
<evidence type="ECO:0000313" key="1">
    <source>
        <dbReference type="EMBL" id="UUC45139.1"/>
    </source>
</evidence>
<name>A0ABY5IUX7_9FLAO</name>
<evidence type="ECO:0000313" key="2">
    <source>
        <dbReference type="Proteomes" id="UP001059844"/>
    </source>
</evidence>
<reference evidence="1" key="1">
    <citation type="submission" date="2022-07" db="EMBL/GenBank/DDBJ databases">
        <title>Isolation, identification, and degradation of a PFOSA degrading strain from sewage treatment plant.</title>
        <authorList>
            <person name="Zhang L."/>
            <person name="Huo Y."/>
        </authorList>
    </citation>
    <scope>NUCLEOTIDE SEQUENCE</scope>
    <source>
        <strain evidence="1">C1</strain>
    </source>
</reference>
<dbReference type="Proteomes" id="UP001059844">
    <property type="component" value="Chromosome"/>
</dbReference>
<organism evidence="1 2">
    <name type="scientific">Flavobacterium cerinum</name>
    <dbReference type="NCBI Taxonomy" id="2502784"/>
    <lineage>
        <taxon>Bacteria</taxon>
        <taxon>Pseudomonadati</taxon>
        <taxon>Bacteroidota</taxon>
        <taxon>Flavobacteriia</taxon>
        <taxon>Flavobacteriales</taxon>
        <taxon>Flavobacteriaceae</taxon>
        <taxon>Flavobacterium</taxon>
    </lineage>
</organism>
<keyword evidence="2" id="KW-1185">Reference proteome</keyword>
<protein>
    <recommendedName>
        <fullName evidence="3">DUF3990 domain-containing protein</fullName>
    </recommendedName>
</protein>
<accession>A0ABY5IUX7</accession>
<sequence length="200" mass="23519">METTFEINDQNLLHFLAATKTNNSCGGHTDFLEWNNETEELKTNLTKIGQIAIQPNEKQWDSQYWGQEAKIQLDRYPYYGCEIFQCQKCNTFFFYYLESGGHGAQKRYRVIRKELIDIESITPSYPIIIDYKNLDYTIFKNPDLTYAVSISKNIGIGLDVYYQLSKEEQEGYLRDGINSLSNRIKDMDLNYSNYKVTSWR</sequence>
<dbReference type="RefSeq" id="WP_256550829.1">
    <property type="nucleotide sequence ID" value="NZ_CP101751.1"/>
</dbReference>